<feature type="region of interest" description="Disordered" evidence="9">
    <location>
        <begin position="323"/>
        <end position="346"/>
    </location>
</feature>
<evidence type="ECO:0000313" key="12">
    <source>
        <dbReference type="RefSeq" id="XP_022138018.1"/>
    </source>
</evidence>
<feature type="domain" description="RING-type" evidence="10">
    <location>
        <begin position="34"/>
        <end position="75"/>
    </location>
</feature>
<dbReference type="PROSITE" id="PS50089">
    <property type="entry name" value="ZF_RING_2"/>
    <property type="match status" value="1"/>
</dbReference>
<evidence type="ECO:0000313" key="13">
    <source>
        <dbReference type="RefSeq" id="XP_022138019.1"/>
    </source>
</evidence>
<organism evidence="11 13">
    <name type="scientific">Momordica charantia</name>
    <name type="common">Bitter gourd</name>
    <name type="synonym">Balsam pear</name>
    <dbReference type="NCBI Taxonomy" id="3673"/>
    <lineage>
        <taxon>Eukaryota</taxon>
        <taxon>Viridiplantae</taxon>
        <taxon>Streptophyta</taxon>
        <taxon>Embryophyta</taxon>
        <taxon>Tracheophyta</taxon>
        <taxon>Spermatophyta</taxon>
        <taxon>Magnoliopsida</taxon>
        <taxon>eudicotyledons</taxon>
        <taxon>Gunneridae</taxon>
        <taxon>Pentapetalae</taxon>
        <taxon>rosids</taxon>
        <taxon>fabids</taxon>
        <taxon>Cucurbitales</taxon>
        <taxon>Cucurbitaceae</taxon>
        <taxon>Momordiceae</taxon>
        <taxon>Momordica</taxon>
    </lineage>
</organism>
<gene>
    <name evidence="12 13" type="primary">LOC111009283</name>
</gene>
<dbReference type="GO" id="GO:0061630">
    <property type="term" value="F:ubiquitin protein ligase activity"/>
    <property type="evidence" value="ECO:0007669"/>
    <property type="project" value="UniProtKB-EC"/>
</dbReference>
<evidence type="ECO:0000256" key="9">
    <source>
        <dbReference type="SAM" id="MobiDB-lite"/>
    </source>
</evidence>
<dbReference type="InterPro" id="IPR001841">
    <property type="entry name" value="Znf_RING"/>
</dbReference>
<dbReference type="GO" id="GO:0008270">
    <property type="term" value="F:zinc ion binding"/>
    <property type="evidence" value="ECO:0007669"/>
    <property type="project" value="UniProtKB-KW"/>
</dbReference>
<dbReference type="Pfam" id="PF13639">
    <property type="entry name" value="zf-RING_2"/>
    <property type="match status" value="1"/>
</dbReference>
<keyword evidence="11" id="KW-1185">Reference proteome</keyword>
<keyword evidence="6" id="KW-0833">Ubl conjugation pathway</keyword>
<accession>A0A6J1C8W9</accession>
<reference evidence="12 13" key="1">
    <citation type="submission" date="2025-04" db="UniProtKB">
        <authorList>
            <consortium name="RefSeq"/>
        </authorList>
    </citation>
    <scope>IDENTIFICATION</scope>
    <source>
        <strain evidence="12 13">OHB3-1</strain>
    </source>
</reference>
<dbReference type="GeneID" id="111009283"/>
<dbReference type="InterPro" id="IPR013083">
    <property type="entry name" value="Znf_RING/FYVE/PHD"/>
</dbReference>
<evidence type="ECO:0000256" key="8">
    <source>
        <dbReference type="PROSITE-ProRule" id="PRU00175"/>
    </source>
</evidence>
<evidence type="ECO:0000313" key="11">
    <source>
        <dbReference type="Proteomes" id="UP000504603"/>
    </source>
</evidence>
<evidence type="ECO:0000256" key="7">
    <source>
        <dbReference type="ARBA" id="ARBA00022833"/>
    </source>
</evidence>
<dbReference type="Proteomes" id="UP000504603">
    <property type="component" value="Unplaced"/>
</dbReference>
<evidence type="ECO:0000256" key="4">
    <source>
        <dbReference type="ARBA" id="ARBA00022723"/>
    </source>
</evidence>
<dbReference type="PANTHER" id="PTHR46463:SF16">
    <property type="entry name" value="E3 UBIQUITIN-PROTEIN LIGASE RHF1A"/>
    <property type="match status" value="1"/>
</dbReference>
<dbReference type="PANTHER" id="PTHR46463">
    <property type="entry name" value="ZINC FINGER, RING/FYVE/PHD-TYPE"/>
    <property type="match status" value="1"/>
</dbReference>
<comment type="catalytic activity">
    <reaction evidence="1">
        <text>S-ubiquitinyl-[E2 ubiquitin-conjugating enzyme]-L-cysteine + [acceptor protein]-L-lysine = [E2 ubiquitin-conjugating enzyme]-L-cysteine + N(6)-ubiquitinyl-[acceptor protein]-L-lysine.</text>
        <dbReference type="EC" id="2.3.2.27"/>
    </reaction>
</comment>
<evidence type="ECO:0000259" key="10">
    <source>
        <dbReference type="PROSITE" id="PS50089"/>
    </source>
</evidence>
<dbReference type="SUPFAM" id="SSF57850">
    <property type="entry name" value="RING/U-box"/>
    <property type="match status" value="1"/>
</dbReference>
<feature type="region of interest" description="Disordered" evidence="9">
    <location>
        <begin position="153"/>
        <end position="174"/>
    </location>
</feature>
<evidence type="ECO:0000256" key="1">
    <source>
        <dbReference type="ARBA" id="ARBA00000900"/>
    </source>
</evidence>
<dbReference type="KEGG" id="mcha:111009283"/>
<keyword evidence="5 8" id="KW-0863">Zinc-finger</keyword>
<keyword evidence="7" id="KW-0862">Zinc</keyword>
<proteinExistence type="predicted"/>
<dbReference type="EC" id="2.3.2.27" evidence="2"/>
<keyword evidence="4" id="KW-0479">Metal-binding</keyword>
<name>A0A6J1C8W9_MOMCH</name>
<protein>
    <recommendedName>
        <fullName evidence="2">RING-type E3 ubiquitin transferase</fullName>
        <ecNumber evidence="2">2.3.2.27</ecNumber>
    </recommendedName>
</protein>
<dbReference type="AlphaFoldDB" id="A0A6J1C8W9"/>
<dbReference type="OrthoDB" id="8062037at2759"/>
<dbReference type="SMART" id="SM00184">
    <property type="entry name" value="RING"/>
    <property type="match status" value="1"/>
</dbReference>
<dbReference type="RefSeq" id="XP_022138018.1">
    <property type="nucleotide sequence ID" value="XM_022282326.1"/>
</dbReference>
<evidence type="ECO:0000256" key="6">
    <source>
        <dbReference type="ARBA" id="ARBA00022786"/>
    </source>
</evidence>
<evidence type="ECO:0000256" key="2">
    <source>
        <dbReference type="ARBA" id="ARBA00012483"/>
    </source>
</evidence>
<dbReference type="RefSeq" id="XP_022138019.1">
    <property type="nucleotide sequence ID" value="XM_022282327.1"/>
</dbReference>
<evidence type="ECO:0000256" key="5">
    <source>
        <dbReference type="ARBA" id="ARBA00022771"/>
    </source>
</evidence>
<evidence type="ECO:0000256" key="3">
    <source>
        <dbReference type="ARBA" id="ARBA00022679"/>
    </source>
</evidence>
<keyword evidence="3" id="KW-0808">Transferase</keyword>
<dbReference type="Gene3D" id="3.30.40.10">
    <property type="entry name" value="Zinc/RING finger domain, C3HC4 (zinc finger)"/>
    <property type="match status" value="1"/>
</dbReference>
<sequence>MADFNADTPTFSISTRMVVFSGVVDDPSEDDFSCSICLEPFNSQDPASITSCKHDYHLQCVLEWAKRSNECPICSRSLVMKDPISQELLVSMRNESFSRSINPSATSTIHEEDLEQHLAGGANRAHYLHETERRRLSGQEFVSSPEEILVFDSSDRRSHTSSSLSEDHYRSPSSVASTNAITTFSPYAGSEPVMKPRVRHWQAPSDNTQRTNTCDIFSFPQSIKSKFSATSARYKESFSRCTQGLKVKLIARNSSLKELSKGVQREMNAGIAGVTRMIGRLDLVARRNSASSTGRGITASAANFFKGMHVRENVSIEAPVLENGNKVHGSSSNATSSNSCTKPGSV</sequence>
<feature type="compositionally biased region" description="Low complexity" evidence="9">
    <location>
        <begin position="330"/>
        <end position="339"/>
    </location>
</feature>